<reference evidence="19 20" key="1">
    <citation type="submission" date="2019-12" db="EMBL/GenBank/DDBJ databases">
        <authorList>
            <person name="Kim Y.S."/>
        </authorList>
    </citation>
    <scope>NUCLEOTIDE SEQUENCE [LARGE SCALE GENOMIC DNA]</scope>
    <source>
        <strain evidence="19 20">MMS17-SY077</strain>
    </source>
</reference>
<dbReference type="EC" id="2.7.7.7" evidence="17"/>
<dbReference type="RefSeq" id="WP_160422730.1">
    <property type="nucleotide sequence ID" value="NZ_WSTA01000005.1"/>
</dbReference>
<dbReference type="PANTHER" id="PTHR11076:SF33">
    <property type="entry name" value="DNA POLYMERASE KAPPA"/>
    <property type="match status" value="1"/>
</dbReference>
<keyword evidence="14 17" id="KW-0234">DNA repair</keyword>
<keyword evidence="11 17" id="KW-0460">Magnesium</keyword>
<dbReference type="NCBIfam" id="NF002882">
    <property type="entry name" value="PRK03348.1"/>
    <property type="match status" value="1"/>
</dbReference>
<gene>
    <name evidence="17" type="primary">dinB</name>
    <name evidence="19" type="ORF">GB864_02285</name>
</gene>
<dbReference type="InterPro" id="IPR043502">
    <property type="entry name" value="DNA/RNA_pol_sf"/>
</dbReference>
<dbReference type="FunFam" id="3.30.1490.100:FF:000004">
    <property type="entry name" value="DNA polymerase IV"/>
    <property type="match status" value="1"/>
</dbReference>
<dbReference type="InterPro" id="IPR022880">
    <property type="entry name" value="DNApol_IV"/>
</dbReference>
<dbReference type="EMBL" id="WSTA01000005">
    <property type="protein sequence ID" value="MWB97388.1"/>
    <property type="molecule type" value="Genomic_DNA"/>
</dbReference>
<evidence type="ECO:0000256" key="16">
    <source>
        <dbReference type="ARBA" id="ARBA00049244"/>
    </source>
</evidence>
<keyword evidence="4 17" id="KW-0515">Mutator protein</keyword>
<dbReference type="GO" id="GO:0000287">
    <property type="term" value="F:magnesium ion binding"/>
    <property type="evidence" value="ECO:0007669"/>
    <property type="project" value="UniProtKB-UniRule"/>
</dbReference>
<dbReference type="Pfam" id="PF11799">
    <property type="entry name" value="IMS_C"/>
    <property type="match status" value="1"/>
</dbReference>
<comment type="similarity">
    <text evidence="2 17">Belongs to the DNA polymerase type-Y family.</text>
</comment>
<evidence type="ECO:0000256" key="15">
    <source>
        <dbReference type="ARBA" id="ARBA00025589"/>
    </source>
</evidence>
<keyword evidence="6 17" id="KW-0808">Transferase</keyword>
<keyword evidence="5 17" id="KW-0963">Cytoplasm</keyword>
<evidence type="ECO:0000313" key="20">
    <source>
        <dbReference type="Proteomes" id="UP000438182"/>
    </source>
</evidence>
<organism evidence="19 20">
    <name type="scientific">Agromyces seonyuensis</name>
    <dbReference type="NCBI Taxonomy" id="2662446"/>
    <lineage>
        <taxon>Bacteria</taxon>
        <taxon>Bacillati</taxon>
        <taxon>Actinomycetota</taxon>
        <taxon>Actinomycetes</taxon>
        <taxon>Micrococcales</taxon>
        <taxon>Microbacteriaceae</taxon>
        <taxon>Agromyces</taxon>
    </lineage>
</organism>
<keyword evidence="12 17" id="KW-0239">DNA-directed DNA polymerase</keyword>
<dbReference type="SUPFAM" id="SSF100879">
    <property type="entry name" value="Lesion bypass DNA polymerase (Y-family), little finger domain"/>
    <property type="match status" value="1"/>
</dbReference>
<accession>A0A6I4NSB9</accession>
<dbReference type="Pfam" id="PF11798">
    <property type="entry name" value="IMS_HHH"/>
    <property type="match status" value="1"/>
</dbReference>
<dbReference type="InterPro" id="IPR017961">
    <property type="entry name" value="DNA_pol_Y-fam_little_finger"/>
</dbReference>
<dbReference type="PROSITE" id="PS50173">
    <property type="entry name" value="UMUC"/>
    <property type="match status" value="1"/>
</dbReference>
<comment type="function">
    <text evidence="15 17">Poorly processive, error-prone DNA polymerase involved in untargeted mutagenesis. Copies undamaged DNA at stalled replication forks, which arise in vivo from mismatched or misaligned primer ends. These misaligned primers can be extended by PolIV. Exhibits no 3'-5' exonuclease (proofreading) activity. May be involved in translesional synthesis, in conjunction with the beta clamp from PolIII.</text>
</comment>
<keyword evidence="10 17" id="KW-0227">DNA damage</keyword>
<dbReference type="Gene3D" id="3.40.1170.60">
    <property type="match status" value="1"/>
</dbReference>
<name>A0A6I4NSB9_9MICO</name>
<dbReference type="CDD" id="cd03586">
    <property type="entry name" value="PolY_Pol_IV_kappa"/>
    <property type="match status" value="1"/>
</dbReference>
<dbReference type="GO" id="GO:0042276">
    <property type="term" value="P:error-prone translesion synthesis"/>
    <property type="evidence" value="ECO:0007669"/>
    <property type="project" value="TreeGrafter"/>
</dbReference>
<dbReference type="InterPro" id="IPR036775">
    <property type="entry name" value="DNA_pol_Y-fam_lit_finger_sf"/>
</dbReference>
<evidence type="ECO:0000256" key="3">
    <source>
        <dbReference type="ARBA" id="ARBA00011245"/>
    </source>
</evidence>
<feature type="domain" description="UmuC" evidence="18">
    <location>
        <begin position="23"/>
        <end position="203"/>
    </location>
</feature>
<evidence type="ECO:0000256" key="17">
    <source>
        <dbReference type="HAMAP-Rule" id="MF_01113"/>
    </source>
</evidence>
<keyword evidence="20" id="KW-1185">Reference proteome</keyword>
<dbReference type="GO" id="GO:0006261">
    <property type="term" value="P:DNA-templated DNA replication"/>
    <property type="evidence" value="ECO:0007669"/>
    <property type="project" value="UniProtKB-UniRule"/>
</dbReference>
<dbReference type="Gene3D" id="1.10.150.20">
    <property type="entry name" value="5' to 3' exonuclease, C-terminal subdomain"/>
    <property type="match status" value="1"/>
</dbReference>
<dbReference type="NCBIfam" id="NF003015">
    <property type="entry name" value="PRK03858.1"/>
    <property type="match status" value="1"/>
</dbReference>
<dbReference type="GO" id="GO:0003887">
    <property type="term" value="F:DNA-directed DNA polymerase activity"/>
    <property type="evidence" value="ECO:0007669"/>
    <property type="project" value="UniProtKB-UniRule"/>
</dbReference>
<keyword evidence="8 17" id="KW-0235">DNA replication</keyword>
<evidence type="ECO:0000256" key="8">
    <source>
        <dbReference type="ARBA" id="ARBA00022705"/>
    </source>
</evidence>
<keyword evidence="9 17" id="KW-0479">Metal-binding</keyword>
<feature type="binding site" evidence="17">
    <location>
        <position position="27"/>
    </location>
    <ligand>
        <name>Mg(2+)</name>
        <dbReference type="ChEBI" id="CHEBI:18420"/>
    </ligand>
</feature>
<dbReference type="InterPro" id="IPR024728">
    <property type="entry name" value="PolY_HhH_motif"/>
</dbReference>
<comment type="subunit">
    <text evidence="3 17">Monomer.</text>
</comment>
<feature type="site" description="Substrate discrimination" evidence="17">
    <location>
        <position position="32"/>
    </location>
</feature>
<evidence type="ECO:0000256" key="7">
    <source>
        <dbReference type="ARBA" id="ARBA00022695"/>
    </source>
</evidence>
<evidence type="ECO:0000256" key="12">
    <source>
        <dbReference type="ARBA" id="ARBA00022932"/>
    </source>
</evidence>
<dbReference type="InterPro" id="IPR043128">
    <property type="entry name" value="Rev_trsase/Diguanyl_cyclase"/>
</dbReference>
<dbReference type="AlphaFoldDB" id="A0A6I4NSB9"/>
<comment type="subcellular location">
    <subcellularLocation>
        <location evidence="1 17">Cytoplasm</location>
    </subcellularLocation>
</comment>
<dbReference type="HAMAP" id="MF_01113">
    <property type="entry name" value="DNApol_IV"/>
    <property type="match status" value="1"/>
</dbReference>
<comment type="cofactor">
    <cofactor evidence="17">
        <name>Mg(2+)</name>
        <dbReference type="ChEBI" id="CHEBI:18420"/>
    </cofactor>
    <text evidence="17">Binds 2 magnesium ions per subunit.</text>
</comment>
<evidence type="ECO:0000256" key="13">
    <source>
        <dbReference type="ARBA" id="ARBA00023125"/>
    </source>
</evidence>
<protein>
    <recommendedName>
        <fullName evidence="17">DNA polymerase IV</fullName>
        <shortName evidence="17">Pol IV</shortName>
        <ecNumber evidence="17">2.7.7.7</ecNumber>
    </recommendedName>
</protein>
<dbReference type="Gene3D" id="3.30.1490.100">
    <property type="entry name" value="DNA polymerase, Y-family, little finger domain"/>
    <property type="match status" value="1"/>
</dbReference>
<dbReference type="NCBIfam" id="NF002677">
    <property type="entry name" value="PRK02406.1"/>
    <property type="match status" value="1"/>
</dbReference>
<dbReference type="GO" id="GO:0005829">
    <property type="term" value="C:cytosol"/>
    <property type="evidence" value="ECO:0007669"/>
    <property type="project" value="TreeGrafter"/>
</dbReference>
<dbReference type="InterPro" id="IPR001126">
    <property type="entry name" value="UmuC"/>
</dbReference>
<proteinExistence type="inferred from homology"/>
<keyword evidence="13 17" id="KW-0238">DNA-binding</keyword>
<evidence type="ECO:0000256" key="4">
    <source>
        <dbReference type="ARBA" id="ARBA00022457"/>
    </source>
</evidence>
<evidence type="ECO:0000256" key="10">
    <source>
        <dbReference type="ARBA" id="ARBA00022763"/>
    </source>
</evidence>
<evidence type="ECO:0000256" key="1">
    <source>
        <dbReference type="ARBA" id="ARBA00004496"/>
    </source>
</evidence>
<feature type="active site" evidence="17">
    <location>
        <position position="122"/>
    </location>
</feature>
<evidence type="ECO:0000256" key="11">
    <source>
        <dbReference type="ARBA" id="ARBA00022842"/>
    </source>
</evidence>
<dbReference type="FunFam" id="3.40.1170.60:FF:000001">
    <property type="entry name" value="DNA polymerase IV"/>
    <property type="match status" value="1"/>
</dbReference>
<dbReference type="InterPro" id="IPR050116">
    <property type="entry name" value="DNA_polymerase-Y"/>
</dbReference>
<evidence type="ECO:0000256" key="6">
    <source>
        <dbReference type="ARBA" id="ARBA00022679"/>
    </source>
</evidence>
<comment type="catalytic activity">
    <reaction evidence="16 17">
        <text>DNA(n) + a 2'-deoxyribonucleoside 5'-triphosphate = DNA(n+1) + diphosphate</text>
        <dbReference type="Rhea" id="RHEA:22508"/>
        <dbReference type="Rhea" id="RHEA-COMP:17339"/>
        <dbReference type="Rhea" id="RHEA-COMP:17340"/>
        <dbReference type="ChEBI" id="CHEBI:33019"/>
        <dbReference type="ChEBI" id="CHEBI:61560"/>
        <dbReference type="ChEBI" id="CHEBI:173112"/>
        <dbReference type="EC" id="2.7.7.7"/>
    </reaction>
</comment>
<keyword evidence="7 17" id="KW-0548">Nucleotidyltransferase</keyword>
<dbReference type="GO" id="GO:0003684">
    <property type="term" value="F:damaged DNA binding"/>
    <property type="evidence" value="ECO:0007669"/>
    <property type="project" value="InterPro"/>
</dbReference>
<evidence type="ECO:0000256" key="14">
    <source>
        <dbReference type="ARBA" id="ARBA00023204"/>
    </source>
</evidence>
<evidence type="ECO:0000256" key="9">
    <source>
        <dbReference type="ARBA" id="ARBA00022723"/>
    </source>
</evidence>
<evidence type="ECO:0000256" key="5">
    <source>
        <dbReference type="ARBA" id="ARBA00022490"/>
    </source>
</evidence>
<dbReference type="GO" id="GO:0006281">
    <property type="term" value="P:DNA repair"/>
    <property type="evidence" value="ECO:0007669"/>
    <property type="project" value="UniProtKB-UniRule"/>
</dbReference>
<dbReference type="PANTHER" id="PTHR11076">
    <property type="entry name" value="DNA REPAIR POLYMERASE UMUC / TRANSFERASE FAMILY MEMBER"/>
    <property type="match status" value="1"/>
</dbReference>
<evidence type="ECO:0000259" key="18">
    <source>
        <dbReference type="PROSITE" id="PS50173"/>
    </source>
</evidence>
<dbReference type="Pfam" id="PF00817">
    <property type="entry name" value="IMS"/>
    <property type="match status" value="1"/>
</dbReference>
<dbReference type="Gene3D" id="3.30.70.270">
    <property type="match status" value="1"/>
</dbReference>
<dbReference type="NCBIfam" id="NF002751">
    <property type="entry name" value="PRK02794.1"/>
    <property type="match status" value="1"/>
</dbReference>
<feature type="binding site" evidence="17">
    <location>
        <position position="121"/>
    </location>
    <ligand>
        <name>Mg(2+)</name>
        <dbReference type="ChEBI" id="CHEBI:18420"/>
    </ligand>
</feature>
<sequence length="416" mass="45321">MSKQDGSSRQVTTGPVDDSATPILHVDMDAFFVSVELLSRPELRGKPVLVGGTGGRGVVSAASYEARKYGVNSAMPMSIALRKCPNAIVLRGNYRAYSEYSKRVMEIFESITPLVEPLSIDEAFLDVSGARRLHGSPAEIGWMLRERIRTETGLTASVGIAATKFVAKVASSRAKPDGMLVVPAADTTAFLHPLPISALWGVGKATEERLHRLGLRTVGDVAGMPRDALERAIGPAGAAKLGSLSMGDDPRRVVTSRAEKSIGHESTFGHDLVEPAAIRRELLRLSSEVGARLRKHRLSGRTVVLKLRYGDFRTITRSRTLAEPTDVARRIYDEAAAALDEVLQPGDRIRLIGVRAEGLDADELVPALWDPDEDWREAERAVDEVAARFGRGLVQPAALLRARETRPESLQRPREE</sequence>
<dbReference type="GO" id="GO:0009432">
    <property type="term" value="P:SOS response"/>
    <property type="evidence" value="ECO:0007669"/>
    <property type="project" value="TreeGrafter"/>
</dbReference>
<comment type="caution">
    <text evidence="19">The sequence shown here is derived from an EMBL/GenBank/DDBJ whole genome shotgun (WGS) entry which is preliminary data.</text>
</comment>
<evidence type="ECO:0000256" key="2">
    <source>
        <dbReference type="ARBA" id="ARBA00010945"/>
    </source>
</evidence>
<dbReference type="Proteomes" id="UP000438182">
    <property type="component" value="Unassembled WGS sequence"/>
</dbReference>
<evidence type="ECO:0000313" key="19">
    <source>
        <dbReference type="EMBL" id="MWB97388.1"/>
    </source>
</evidence>
<dbReference type="SUPFAM" id="SSF56672">
    <property type="entry name" value="DNA/RNA polymerases"/>
    <property type="match status" value="1"/>
</dbReference>